<accession>A0ABN8UF74</accession>
<dbReference type="RefSeq" id="WP_261945484.1">
    <property type="nucleotide sequence ID" value="NZ_CALYLO010000010.1"/>
</dbReference>
<keyword evidence="2" id="KW-1185">Reference proteome</keyword>
<organism evidence="1 2">
    <name type="scientific">Paenibacillus melissococcoides</name>
    <dbReference type="NCBI Taxonomy" id="2912268"/>
    <lineage>
        <taxon>Bacteria</taxon>
        <taxon>Bacillati</taxon>
        <taxon>Bacillota</taxon>
        <taxon>Bacilli</taxon>
        <taxon>Bacillales</taxon>
        <taxon>Paenibacillaceae</taxon>
        <taxon>Paenibacillus</taxon>
    </lineage>
</organism>
<reference evidence="1" key="1">
    <citation type="submission" date="2022-06" db="EMBL/GenBank/DDBJ databases">
        <authorList>
            <person name="Dietemann V."/>
            <person name="Ory F."/>
            <person name="Dainat B."/>
            <person name="Oberhansli S."/>
        </authorList>
    </citation>
    <scope>NUCLEOTIDE SEQUENCE</scope>
    <source>
        <strain evidence="1">Ena-SAMPLE-TAB-26-04-2022-14:26:32:270-5432</strain>
    </source>
</reference>
<sequence length="109" mass="12432">MIELNTDEDHVILDAINGEDESEWFKKAGLYYIQSGSGRRPSEDIHCSTKQVVSFLELRCPQLSNLSCSDEEKIRYIIQAITKNEQSNKNEIRASLIALDTLPQEGCLW</sequence>
<gene>
    <name evidence="1" type="ORF">WJ0W_007123</name>
</gene>
<proteinExistence type="predicted"/>
<protein>
    <submittedName>
        <fullName evidence="1">Uncharacterized protein</fullName>
    </submittedName>
</protein>
<evidence type="ECO:0000313" key="1">
    <source>
        <dbReference type="EMBL" id="CAH8248455.1"/>
    </source>
</evidence>
<evidence type="ECO:0000313" key="2">
    <source>
        <dbReference type="Proteomes" id="UP001154322"/>
    </source>
</evidence>
<comment type="caution">
    <text evidence="1">The sequence shown here is derived from an EMBL/GenBank/DDBJ whole genome shotgun (WGS) entry which is preliminary data.</text>
</comment>
<dbReference type="EMBL" id="CALYLO010000010">
    <property type="protein sequence ID" value="CAH8248455.1"/>
    <property type="molecule type" value="Genomic_DNA"/>
</dbReference>
<dbReference type="Proteomes" id="UP001154322">
    <property type="component" value="Unassembled WGS sequence"/>
</dbReference>
<name>A0ABN8UF74_9BACL</name>